<proteinExistence type="predicted"/>
<name>A0A7C9UTF3_9PROT</name>
<feature type="transmembrane region" description="Helical" evidence="1">
    <location>
        <begin position="37"/>
        <end position="53"/>
    </location>
</feature>
<dbReference type="AlphaFoldDB" id="A0A7C9UTF3"/>
<accession>A0A7C9UTF3</accession>
<reference evidence="2 3" key="1">
    <citation type="submission" date="2020-02" db="EMBL/GenBank/DDBJ databases">
        <authorList>
            <person name="Dziuba M."/>
            <person name="Kuznetsov B."/>
            <person name="Mardanov A."/>
            <person name="Ravin N."/>
            <person name="Grouzdev D."/>
        </authorList>
    </citation>
    <scope>NUCLEOTIDE SEQUENCE [LARGE SCALE GENOMIC DNA]</scope>
    <source>
        <strain evidence="2 3">SpK</strain>
    </source>
</reference>
<keyword evidence="1" id="KW-1133">Transmembrane helix</keyword>
<sequence>MSDKQQLAAEVVRTALIVGGTAMLGVGSALLHPAAGFIVPGGIMLALGIIGALRTKG</sequence>
<organism evidence="2 3">
    <name type="scientific">Magnetospirillum aberrantis SpK</name>
    <dbReference type="NCBI Taxonomy" id="908842"/>
    <lineage>
        <taxon>Bacteria</taxon>
        <taxon>Pseudomonadati</taxon>
        <taxon>Pseudomonadota</taxon>
        <taxon>Alphaproteobacteria</taxon>
        <taxon>Rhodospirillales</taxon>
        <taxon>Rhodospirillaceae</taxon>
        <taxon>Magnetospirillum</taxon>
    </lineage>
</organism>
<keyword evidence="1" id="KW-0812">Transmembrane</keyword>
<evidence type="ECO:0000313" key="2">
    <source>
        <dbReference type="EMBL" id="NFV80008.1"/>
    </source>
</evidence>
<evidence type="ECO:0000256" key="1">
    <source>
        <dbReference type="SAM" id="Phobius"/>
    </source>
</evidence>
<gene>
    <name evidence="2" type="ORF">G4223_07785</name>
</gene>
<comment type="caution">
    <text evidence="2">The sequence shown here is derived from an EMBL/GenBank/DDBJ whole genome shotgun (WGS) entry which is preliminary data.</text>
</comment>
<keyword evidence="3" id="KW-1185">Reference proteome</keyword>
<protein>
    <submittedName>
        <fullName evidence="2">Uncharacterized protein</fullName>
    </submittedName>
</protein>
<dbReference type="RefSeq" id="WP_163677366.1">
    <property type="nucleotide sequence ID" value="NZ_JAAIYP010000034.1"/>
</dbReference>
<keyword evidence="1" id="KW-0472">Membrane</keyword>
<evidence type="ECO:0000313" key="3">
    <source>
        <dbReference type="Proteomes" id="UP000480684"/>
    </source>
</evidence>
<dbReference type="EMBL" id="JAAIYP010000034">
    <property type="protein sequence ID" value="NFV80008.1"/>
    <property type="molecule type" value="Genomic_DNA"/>
</dbReference>
<feature type="transmembrane region" description="Helical" evidence="1">
    <location>
        <begin position="12"/>
        <end position="31"/>
    </location>
</feature>
<dbReference type="Proteomes" id="UP000480684">
    <property type="component" value="Unassembled WGS sequence"/>
</dbReference>